<keyword evidence="2" id="KW-1185">Reference proteome</keyword>
<protein>
    <submittedName>
        <fullName evidence="1">Uncharacterized protein</fullName>
    </submittedName>
</protein>
<dbReference type="EMBL" id="JABBPK010000001">
    <property type="protein sequence ID" value="NMO76135.1"/>
    <property type="molecule type" value="Genomic_DNA"/>
</dbReference>
<dbReference type="Proteomes" id="UP000588491">
    <property type="component" value="Unassembled WGS sequence"/>
</dbReference>
<dbReference type="AlphaFoldDB" id="A0A7Y0K5F6"/>
<reference evidence="1 2" key="1">
    <citation type="submission" date="2020-04" db="EMBL/GenBank/DDBJ databases">
        <title>Bacillus sp. UniB3 isolated from commercial digestive syrup.</title>
        <authorList>
            <person name="Thorat V."/>
            <person name="Kirdat K."/>
            <person name="Tiwarekar B."/>
            <person name="Yadav A."/>
        </authorList>
    </citation>
    <scope>NUCLEOTIDE SEQUENCE [LARGE SCALE GENOMIC DNA]</scope>
    <source>
        <strain evidence="1 2">UniB3</strain>
    </source>
</reference>
<dbReference type="InterPro" id="IPR031033">
    <property type="entry name" value="Halocin_C8_dom"/>
</dbReference>
<organism evidence="1 2">
    <name type="scientific">Niallia alba</name>
    <dbReference type="NCBI Taxonomy" id="2729105"/>
    <lineage>
        <taxon>Bacteria</taxon>
        <taxon>Bacillati</taxon>
        <taxon>Bacillota</taxon>
        <taxon>Bacilli</taxon>
        <taxon>Bacillales</taxon>
        <taxon>Bacillaceae</taxon>
        <taxon>Niallia</taxon>
    </lineage>
</organism>
<evidence type="ECO:0000313" key="2">
    <source>
        <dbReference type="Proteomes" id="UP000588491"/>
    </source>
</evidence>
<dbReference type="NCBIfam" id="TIGR04449">
    <property type="entry name" value="halocin_C8_dom"/>
    <property type="match status" value="1"/>
</dbReference>
<name>A0A7Y0K5F6_9BACI</name>
<accession>A0A7Y0K5F6</accession>
<evidence type="ECO:0000313" key="1">
    <source>
        <dbReference type="EMBL" id="NMO76135.1"/>
    </source>
</evidence>
<proteinExistence type="predicted"/>
<dbReference type="RefSeq" id="WP_016202224.1">
    <property type="nucleotide sequence ID" value="NZ_JABBPK010000001.1"/>
</dbReference>
<gene>
    <name evidence="1" type="ORF">HHU08_03800</name>
</gene>
<sequence>MDEIIRYSISKIETSGVKVITIKVDTRKSEEIINEVEAYWDNNHQIFLEIKECGVSRMIKISLFKKTVDYTIQSSFCEQSIDVLCKTGGSIVCQAACLALREIPIINSIFCSALCADVCTTIANEGCNWAKTKLCENKKENN</sequence>
<comment type="caution">
    <text evidence="1">The sequence shown here is derived from an EMBL/GenBank/DDBJ whole genome shotgun (WGS) entry which is preliminary data.</text>
</comment>